<dbReference type="SUPFAM" id="SSF54791">
    <property type="entry name" value="Eukaryotic type KH-domain (KH-domain type I)"/>
    <property type="match status" value="1"/>
</dbReference>
<dbReference type="FunFam" id="3.30.1370.10:FF:000037">
    <property type="entry name" value="KH domain protein"/>
    <property type="match status" value="1"/>
</dbReference>
<dbReference type="Gene3D" id="3.30.1370.10">
    <property type="entry name" value="K Homology domain, type 1"/>
    <property type="match status" value="1"/>
</dbReference>
<keyword evidence="4" id="KW-0812">Transmembrane</keyword>
<dbReference type="CDD" id="cd22471">
    <property type="entry name" value="KH-I_RIK_like_rpt1"/>
    <property type="match status" value="1"/>
</dbReference>
<dbReference type="STRING" id="1088818.A0A2I0A2H5"/>
<dbReference type="GO" id="GO:0016787">
    <property type="term" value="F:hydrolase activity"/>
    <property type="evidence" value="ECO:0007669"/>
    <property type="project" value="UniProtKB-KW"/>
</dbReference>
<dbReference type="InterPro" id="IPR056149">
    <property type="entry name" value="PRP5/DDX46/KHDC4_KH"/>
</dbReference>
<dbReference type="InterPro" id="IPR036612">
    <property type="entry name" value="KH_dom_type_1_sf"/>
</dbReference>
<dbReference type="GO" id="GO:0005634">
    <property type="term" value="C:nucleus"/>
    <property type="evidence" value="ECO:0007669"/>
    <property type="project" value="InterPro"/>
</dbReference>
<evidence type="ECO:0000313" key="8">
    <source>
        <dbReference type="Proteomes" id="UP000236161"/>
    </source>
</evidence>
<dbReference type="Proteomes" id="UP000236161">
    <property type="component" value="Unassembled WGS sequence"/>
</dbReference>
<evidence type="ECO:0000256" key="4">
    <source>
        <dbReference type="SAM" id="Phobius"/>
    </source>
</evidence>
<evidence type="ECO:0000256" key="2">
    <source>
        <dbReference type="ARBA" id="ARBA00081001"/>
    </source>
</evidence>
<keyword evidence="4" id="KW-1133">Transmembrane helix</keyword>
<organism evidence="7 8">
    <name type="scientific">Apostasia shenzhenica</name>
    <dbReference type="NCBI Taxonomy" id="1088818"/>
    <lineage>
        <taxon>Eukaryota</taxon>
        <taxon>Viridiplantae</taxon>
        <taxon>Streptophyta</taxon>
        <taxon>Embryophyta</taxon>
        <taxon>Tracheophyta</taxon>
        <taxon>Spermatophyta</taxon>
        <taxon>Magnoliopsida</taxon>
        <taxon>Liliopsida</taxon>
        <taxon>Asparagales</taxon>
        <taxon>Orchidaceae</taxon>
        <taxon>Apostasioideae</taxon>
        <taxon>Apostasia</taxon>
    </lineage>
</organism>
<feature type="transmembrane region" description="Helical" evidence="4">
    <location>
        <begin position="526"/>
        <end position="545"/>
    </location>
</feature>
<dbReference type="InterPro" id="IPR031121">
    <property type="entry name" value="RIK/BLOM7"/>
</dbReference>
<evidence type="ECO:0000259" key="5">
    <source>
        <dbReference type="Pfam" id="PF22675"/>
    </source>
</evidence>
<evidence type="ECO:0000313" key="7">
    <source>
        <dbReference type="EMBL" id="PKA49739.1"/>
    </source>
</evidence>
<evidence type="ECO:0000256" key="3">
    <source>
        <dbReference type="SAM" id="MobiDB-lite"/>
    </source>
</evidence>
<protein>
    <recommendedName>
        <fullName evidence="1">Protein RIK</fullName>
    </recommendedName>
    <alternativeName>
        <fullName evidence="2">Rough sheath 2-interacting KH domain protein</fullName>
    </alternativeName>
</protein>
<reference evidence="7 8" key="1">
    <citation type="journal article" date="2017" name="Nature">
        <title>The Apostasia genome and the evolution of orchids.</title>
        <authorList>
            <person name="Zhang G.Q."/>
            <person name="Liu K.W."/>
            <person name="Li Z."/>
            <person name="Lohaus R."/>
            <person name="Hsiao Y.Y."/>
            <person name="Niu S.C."/>
            <person name="Wang J.Y."/>
            <person name="Lin Y.C."/>
            <person name="Xu Q."/>
            <person name="Chen L.J."/>
            <person name="Yoshida K."/>
            <person name="Fujiwara S."/>
            <person name="Wang Z.W."/>
            <person name="Zhang Y.Q."/>
            <person name="Mitsuda N."/>
            <person name="Wang M."/>
            <person name="Liu G.H."/>
            <person name="Pecoraro L."/>
            <person name="Huang H.X."/>
            <person name="Xiao X.J."/>
            <person name="Lin M."/>
            <person name="Wu X.Y."/>
            <person name="Wu W.L."/>
            <person name="Chen Y.Y."/>
            <person name="Chang S.B."/>
            <person name="Sakamoto S."/>
            <person name="Ohme-Takagi M."/>
            <person name="Yagi M."/>
            <person name="Zeng S.J."/>
            <person name="Shen C.Y."/>
            <person name="Yeh C.M."/>
            <person name="Luo Y.B."/>
            <person name="Tsai W.C."/>
            <person name="Van de Peer Y."/>
            <person name="Liu Z.J."/>
        </authorList>
    </citation>
    <scope>NUCLEOTIDE SEQUENCE [LARGE SCALE GENOMIC DNA]</scope>
    <source>
        <strain evidence="8">cv. Shenzhen</strain>
        <tissue evidence="7">Stem</tissue>
    </source>
</reference>
<dbReference type="OrthoDB" id="397265at2759"/>
<dbReference type="InterPro" id="IPR055256">
    <property type="entry name" value="KH_1_KHDC4/BBP-like"/>
</dbReference>
<dbReference type="Pfam" id="PF22675">
    <property type="entry name" value="KH-I_KHDC4-BBP"/>
    <property type="match status" value="1"/>
</dbReference>
<dbReference type="AlphaFoldDB" id="A0A2I0A2H5"/>
<dbReference type="EMBL" id="KZ452037">
    <property type="protein sequence ID" value="PKA49739.1"/>
    <property type="molecule type" value="Genomic_DNA"/>
</dbReference>
<proteinExistence type="predicted"/>
<feature type="domain" description="ATP-dependent RNA helicase PRP5/DDX46/KHDC4 KH" evidence="6">
    <location>
        <begin position="57"/>
        <end position="145"/>
    </location>
</feature>
<keyword evidence="4" id="KW-0472">Membrane</keyword>
<feature type="region of interest" description="Disordered" evidence="3">
    <location>
        <begin position="678"/>
        <end position="708"/>
    </location>
</feature>
<dbReference type="PANTHER" id="PTHR15744">
    <property type="entry name" value="BLOM7"/>
    <property type="match status" value="1"/>
</dbReference>
<gene>
    <name evidence="7" type="ORF">AXF42_Ash004280</name>
</gene>
<sequence length="708" mass="76276">MLGPIPIGIGGAHGISVPGAFPLTNAFAASSVLPAAVPNVATISQKLNQTKAQDELIAREIVINDAEPTIRYKLTKRQTQEEIQKCTGAVVITRGKYRPPNALPDNEKPLYLHISAGSHLKDMAERIVAVDRAASMVEEILRQGQNSLPASAFNSNEQVNQPLSICLFLGFEADPSLNISARIRGPNDQYINHIINETGATVLLRGRGSGNEDISHADEAQQPLHLYISSINSKSLEAARSLAENLLDTISTECGASSCNCKFLPSHLQILGRPSGGIKTLLLISDSCFCYRVTSCKVYNAVPPPQQLSAGVESSVNAEAVASPLVSSTCTATGCSQLAQSFASSMSVVSSMSTLCPPGVSTQAGTLAGYGNCLPNVSSYAYPIATGGTCYSGYGGIYPQATPLQQVALALKQAPTSTTSLTATVSHSNSLLKTTSSSSADSEKRQHQRRKFQELPVASKGLNQVNSVPLLPARILYLCWKTEGKWDIIVALLSIVNPCDLYELLTENWTVIRLRLVEHRDGTKSAVFGVLWILFCFATLWMICVSYMRYQIALLGCVLAFLQNSRQGSECFKSGLEDATGRSFSTLSPPKKLIQPRSSELPLRSMMPPPPPKFQSPNDSHDHVATLMLPPPLKFSSPKFALEPQNQNPQRVAAAEAPIPTVTPPASDTLLKLVDYGEEEDDDAAVSTEDSCRNNLMRSNESKPFWAV</sequence>
<name>A0A2I0A2H5_9ASPA</name>
<keyword evidence="7" id="KW-0378">Hydrolase</keyword>
<feature type="region of interest" description="Disordered" evidence="3">
    <location>
        <begin position="587"/>
        <end position="619"/>
    </location>
</feature>
<evidence type="ECO:0000256" key="1">
    <source>
        <dbReference type="ARBA" id="ARBA00070402"/>
    </source>
</evidence>
<dbReference type="PANTHER" id="PTHR15744:SF0">
    <property type="entry name" value="KH HOMOLOGY DOMAIN-CONTAINING PROTEIN 4"/>
    <property type="match status" value="1"/>
</dbReference>
<accession>A0A2I0A2H5</accession>
<keyword evidence="8" id="KW-1185">Reference proteome</keyword>
<dbReference type="GO" id="GO:0003723">
    <property type="term" value="F:RNA binding"/>
    <property type="evidence" value="ECO:0007669"/>
    <property type="project" value="InterPro"/>
</dbReference>
<feature type="domain" description="KHDC4/BBP-like KH-domain type I" evidence="5">
    <location>
        <begin position="173"/>
        <end position="248"/>
    </location>
</feature>
<evidence type="ECO:0000259" key="6">
    <source>
        <dbReference type="Pfam" id="PF23469"/>
    </source>
</evidence>
<dbReference type="Pfam" id="PF23469">
    <property type="entry name" value="KH_12"/>
    <property type="match status" value="1"/>
</dbReference>